<dbReference type="AlphaFoldDB" id="A0A6J2V8H6"/>
<gene>
    <name evidence="4" type="primary">wdr27</name>
</gene>
<dbReference type="InterPro" id="IPR036322">
    <property type="entry name" value="WD40_repeat_dom_sf"/>
</dbReference>
<protein>
    <submittedName>
        <fullName evidence="4">WD repeat-containing protein 27</fullName>
    </submittedName>
</protein>
<dbReference type="RefSeq" id="XP_030628122.1">
    <property type="nucleotide sequence ID" value="XM_030772262.1"/>
</dbReference>
<dbReference type="Gene3D" id="2.130.10.10">
    <property type="entry name" value="YVTN repeat-like/Quinoprotein amine dehydrogenase"/>
    <property type="match status" value="3"/>
</dbReference>
<feature type="region of interest" description="Disordered" evidence="2">
    <location>
        <begin position="420"/>
        <end position="450"/>
    </location>
</feature>
<dbReference type="InParanoid" id="A0A6J2V8H6"/>
<dbReference type="InterPro" id="IPR015943">
    <property type="entry name" value="WD40/YVTN_repeat-like_dom_sf"/>
</dbReference>
<dbReference type="SUPFAM" id="SSF82171">
    <property type="entry name" value="DPP6 N-terminal domain-like"/>
    <property type="match status" value="1"/>
</dbReference>
<dbReference type="SMART" id="SM00320">
    <property type="entry name" value="WD40"/>
    <property type="match status" value="8"/>
</dbReference>
<evidence type="ECO:0000256" key="1">
    <source>
        <dbReference type="PROSITE-ProRule" id="PRU00221"/>
    </source>
</evidence>
<sequence length="778" mass="85057">MSGIHEGRVGLHHSSRRNSIAEIFSVICEKPLSHVQLACNSSHFALPCQGKNLLIYNITDLYNKPPLQLVGHHGDVSAIVYGTGIAPLLLCSASEDYVIVWDIDSCYRKAREGAVPSGTVVGTRLGKVVHLSMCPTDRRVAVSSGSKIYVLKTEKEEVLAMLTGHLGPLTASEFCPWDPGMLVSISEDRTFKIWNVAKAEVLFQSAVLSGSPLLSIVLLDQSRQLVTGSADGQVWSYTLPDDQKCHLVAKLDLHKVQQKYDKNLNGRDPPTGGATDSYVWIGSSDGLYLIDLATSELEMALPLRDSPHLSFSVSGSWAPSQGQNNKMHCLVTSLFEPRVALLDVDVITLGNLCSYWETALSGLESLSVVPSSPLMPISPLNAELPKRDTKALKKTGQSSQGGVKDQALVFHTQVKSSGYTVPPRSTMFTPKTNTKKKSSTPSKTSKNTGSLIIEYPSDSAAPSVPHIQQSVSTLPTPIHSLQYSGDGKQILCGLGDRSVLLYKSSLAGHPAVYTGHNKAVSTVCWSHCRRWFLSVADDQTLFIWPTVGSEPALTMGTEKCSKSVRLAQFYYLDKFLLLASGSSLHLYLHHMDTSRDDIKRYEQKSMSKLTQSLSMRSGTDITALSAINDFFSYIVLACGADRSIQVFDMNRGCIAAEISDAHTRAVHHITQNKGSMFSTQTPDSYNLFLSSAVSDGVKLWDLRTARCVRRFGSSLNRCHRCSAAMSPCGQYIATGSEDYCAYVYDIRSSTFVHKLKRQSDTVLNVAFNPATPELLPEL</sequence>
<dbReference type="SUPFAM" id="SSF50978">
    <property type="entry name" value="WD40 repeat-like"/>
    <property type="match status" value="1"/>
</dbReference>
<proteinExistence type="predicted"/>
<evidence type="ECO:0000313" key="3">
    <source>
        <dbReference type="Proteomes" id="UP000504632"/>
    </source>
</evidence>
<accession>A0A6J2V8H6</accession>
<dbReference type="CTD" id="253769"/>
<evidence type="ECO:0000256" key="2">
    <source>
        <dbReference type="SAM" id="MobiDB-lite"/>
    </source>
</evidence>
<reference evidence="4" key="1">
    <citation type="submission" date="2025-08" db="UniProtKB">
        <authorList>
            <consortium name="RefSeq"/>
        </authorList>
    </citation>
    <scope>IDENTIFICATION</scope>
</reference>
<dbReference type="InterPro" id="IPR042411">
    <property type="entry name" value="WDR27"/>
</dbReference>
<organism evidence="3 4">
    <name type="scientific">Chanos chanos</name>
    <name type="common">Milkfish</name>
    <name type="synonym">Mugil chanos</name>
    <dbReference type="NCBI Taxonomy" id="29144"/>
    <lineage>
        <taxon>Eukaryota</taxon>
        <taxon>Metazoa</taxon>
        <taxon>Chordata</taxon>
        <taxon>Craniata</taxon>
        <taxon>Vertebrata</taxon>
        <taxon>Euteleostomi</taxon>
        <taxon>Actinopterygii</taxon>
        <taxon>Neopterygii</taxon>
        <taxon>Teleostei</taxon>
        <taxon>Ostariophysi</taxon>
        <taxon>Gonorynchiformes</taxon>
        <taxon>Chanidae</taxon>
        <taxon>Chanos</taxon>
    </lineage>
</organism>
<feature type="repeat" description="WD" evidence="1">
    <location>
        <begin position="162"/>
        <end position="204"/>
    </location>
</feature>
<feature type="repeat" description="WD" evidence="1">
    <location>
        <begin position="513"/>
        <end position="544"/>
    </location>
</feature>
<keyword evidence="1" id="KW-0853">WD repeat</keyword>
<dbReference type="Pfam" id="PF00400">
    <property type="entry name" value="WD40"/>
    <property type="match status" value="2"/>
</dbReference>
<dbReference type="PANTHER" id="PTHR44525">
    <property type="entry name" value="WD REPEAT-CONTAINING PROTEIN 27"/>
    <property type="match status" value="1"/>
</dbReference>
<evidence type="ECO:0000313" key="4">
    <source>
        <dbReference type="RefSeq" id="XP_030628122.1"/>
    </source>
</evidence>
<feature type="compositionally biased region" description="Low complexity" evidence="2">
    <location>
        <begin position="439"/>
        <end position="448"/>
    </location>
</feature>
<dbReference type="OrthoDB" id="20669at2759"/>
<dbReference type="InterPro" id="IPR001680">
    <property type="entry name" value="WD40_rpt"/>
</dbReference>
<dbReference type="Proteomes" id="UP000504632">
    <property type="component" value="Chromosome 4"/>
</dbReference>
<dbReference type="PANTHER" id="PTHR44525:SF1">
    <property type="entry name" value="WD REPEAT-CONTAINING PROTEIN 27"/>
    <property type="match status" value="1"/>
</dbReference>
<keyword evidence="3" id="KW-1185">Reference proteome</keyword>
<dbReference type="FunCoup" id="A0A6J2V8H6">
    <property type="interactions" value="81"/>
</dbReference>
<dbReference type="GeneID" id="115810332"/>
<dbReference type="PROSITE" id="PS50082">
    <property type="entry name" value="WD_REPEATS_2"/>
    <property type="match status" value="2"/>
</dbReference>
<name>A0A6J2V8H6_CHACN</name>
<dbReference type="PROSITE" id="PS50294">
    <property type="entry name" value="WD_REPEATS_REGION"/>
    <property type="match status" value="1"/>
</dbReference>